<dbReference type="InterPro" id="IPR001806">
    <property type="entry name" value="Small_GTPase"/>
</dbReference>
<dbReference type="Gene3D" id="3.40.50.300">
    <property type="entry name" value="P-loop containing nucleotide triphosphate hydrolases"/>
    <property type="match status" value="1"/>
</dbReference>
<dbReference type="PROSITE" id="PS51419">
    <property type="entry name" value="RAB"/>
    <property type="match status" value="1"/>
</dbReference>
<dbReference type="SMART" id="SM00176">
    <property type="entry name" value="RAN"/>
    <property type="match status" value="1"/>
</dbReference>
<comment type="caution">
    <text evidence="5">The sequence shown here is derived from an EMBL/GenBank/DDBJ whole genome shotgun (WGS) entry which is preliminary data.</text>
</comment>
<accession>A0ABP0FS27</accession>
<dbReference type="PROSITE" id="PS51420">
    <property type="entry name" value="RHO"/>
    <property type="match status" value="1"/>
</dbReference>
<evidence type="ECO:0000256" key="3">
    <source>
        <dbReference type="SAM" id="Coils"/>
    </source>
</evidence>
<keyword evidence="1" id="KW-0547">Nucleotide-binding</keyword>
<dbReference type="SMART" id="SM00174">
    <property type="entry name" value="RHO"/>
    <property type="match status" value="1"/>
</dbReference>
<feature type="coiled-coil region" evidence="3">
    <location>
        <begin position="64"/>
        <end position="98"/>
    </location>
</feature>
<keyword evidence="3" id="KW-0175">Coiled coil</keyword>
<name>A0ABP0FS27_CLALP</name>
<dbReference type="Pfam" id="PF00071">
    <property type="entry name" value="Ras"/>
    <property type="match status" value="1"/>
</dbReference>
<dbReference type="SMART" id="SM00173">
    <property type="entry name" value="RAS"/>
    <property type="match status" value="1"/>
</dbReference>
<dbReference type="CDD" id="cd00154">
    <property type="entry name" value="Rab"/>
    <property type="match status" value="1"/>
</dbReference>
<feature type="region of interest" description="Disordered" evidence="4">
    <location>
        <begin position="335"/>
        <end position="364"/>
    </location>
</feature>
<dbReference type="EMBL" id="CAWYQH010000090">
    <property type="protein sequence ID" value="CAK8682446.1"/>
    <property type="molecule type" value="Genomic_DNA"/>
</dbReference>
<dbReference type="PRINTS" id="PR00449">
    <property type="entry name" value="RASTRNSFRMNG"/>
</dbReference>
<dbReference type="InterPro" id="IPR050227">
    <property type="entry name" value="Rab"/>
</dbReference>
<keyword evidence="6" id="KW-1185">Reference proteome</keyword>
<evidence type="ECO:0000313" key="5">
    <source>
        <dbReference type="EMBL" id="CAK8682446.1"/>
    </source>
</evidence>
<evidence type="ECO:0000256" key="4">
    <source>
        <dbReference type="SAM" id="MobiDB-lite"/>
    </source>
</evidence>
<sequence>MLAGLEKMLQHIFKDVEHLQSSVTELQASVARVKEQGEVQLSLLEEEMETQVRLKEERARFDTREECEKKSNEEREKYERQISQLQEAVDRLKQVDEKLSTSSPYEKEMEKLREKIRDITTHNSTLRTRVNESETTVALLRSEISSLKVEMQEKNLDYGRENEAVTMALSENENMSRQVNALFSENRRLLDSNDDLRGVLDTNYATFRRISSRLSKSPAASVHEDVSSGMGRNGMMSGRSSRNSFLDIEALAECDPGLKRVTSFDGGIKHMTSYDPDDDTEADISLKSSLDAPIRINYAYERDSGISTIKDDPDSESEFDRLPASATRFPVNMLSSRTSVSMKEKRNSRRSRSKNRKKIISDDLTPDDVTDDDVYEHTKSRSVAGLHKKVVTPELPGRSGKLYKVILCGDASVGKSSFILRLCKNEFRKHTRATLGVDFHMKTIRLSADRSISLQLWDTAGQERFRSIATSYFRNVDGVILLYDVTNPESFLNVRDWMETISESAPAGSPVLICGNKLDLRSESDEERMVYQADGAQLAASYGVLFMETSAYNGANVLAAVTSLASHLPDNVIDKSDTTSIKSLSTSKPVKCC</sequence>
<dbReference type="NCBIfam" id="TIGR00231">
    <property type="entry name" value="small_GTP"/>
    <property type="match status" value="1"/>
</dbReference>
<dbReference type="InterPro" id="IPR005225">
    <property type="entry name" value="Small_GTP-bd"/>
</dbReference>
<dbReference type="Proteomes" id="UP001642483">
    <property type="component" value="Unassembled WGS sequence"/>
</dbReference>
<dbReference type="PROSITE" id="PS51417">
    <property type="entry name" value="ARF"/>
    <property type="match status" value="1"/>
</dbReference>
<dbReference type="PANTHER" id="PTHR47977">
    <property type="entry name" value="RAS-RELATED PROTEIN RAB"/>
    <property type="match status" value="1"/>
</dbReference>
<evidence type="ECO:0000256" key="2">
    <source>
        <dbReference type="ARBA" id="ARBA00023134"/>
    </source>
</evidence>
<evidence type="ECO:0000256" key="1">
    <source>
        <dbReference type="ARBA" id="ARBA00022741"/>
    </source>
</evidence>
<evidence type="ECO:0000313" key="6">
    <source>
        <dbReference type="Proteomes" id="UP001642483"/>
    </source>
</evidence>
<dbReference type="PROSITE" id="PS51421">
    <property type="entry name" value="RAS"/>
    <property type="match status" value="1"/>
</dbReference>
<dbReference type="SMART" id="SM00175">
    <property type="entry name" value="RAB"/>
    <property type="match status" value="1"/>
</dbReference>
<proteinExistence type="predicted"/>
<evidence type="ECO:0008006" key="7">
    <source>
        <dbReference type="Google" id="ProtNLM"/>
    </source>
</evidence>
<dbReference type="InterPro" id="IPR027417">
    <property type="entry name" value="P-loop_NTPase"/>
</dbReference>
<gene>
    <name evidence="5" type="ORF">CVLEPA_LOCUS13106</name>
</gene>
<reference evidence="5 6" key="1">
    <citation type="submission" date="2024-02" db="EMBL/GenBank/DDBJ databases">
        <authorList>
            <person name="Daric V."/>
            <person name="Darras S."/>
        </authorList>
    </citation>
    <scope>NUCLEOTIDE SEQUENCE [LARGE SCALE GENOMIC DNA]</scope>
</reference>
<dbReference type="SUPFAM" id="SSF52540">
    <property type="entry name" value="P-loop containing nucleoside triphosphate hydrolases"/>
    <property type="match status" value="1"/>
</dbReference>
<feature type="compositionally biased region" description="Basic residues" evidence="4">
    <location>
        <begin position="346"/>
        <end position="358"/>
    </location>
</feature>
<organism evidence="5 6">
    <name type="scientific">Clavelina lepadiformis</name>
    <name type="common">Light-bulb sea squirt</name>
    <name type="synonym">Ascidia lepadiformis</name>
    <dbReference type="NCBI Taxonomy" id="159417"/>
    <lineage>
        <taxon>Eukaryota</taxon>
        <taxon>Metazoa</taxon>
        <taxon>Chordata</taxon>
        <taxon>Tunicata</taxon>
        <taxon>Ascidiacea</taxon>
        <taxon>Aplousobranchia</taxon>
        <taxon>Clavelinidae</taxon>
        <taxon>Clavelina</taxon>
    </lineage>
</organism>
<keyword evidence="2" id="KW-0342">GTP-binding</keyword>
<protein>
    <recommendedName>
        <fullName evidence="7">Ras and EF-hand domain-containing protein</fullName>
    </recommendedName>
</protein>